<dbReference type="CDD" id="cd02440">
    <property type="entry name" value="AdoMet_MTases"/>
    <property type="match status" value="1"/>
</dbReference>
<protein>
    <recommendedName>
        <fullName evidence="4">tRNA 5-hydroxyuridine methyltransferase</fullName>
        <ecNumber evidence="4">2.1.1.-</ecNumber>
    </recommendedName>
    <alternativeName>
        <fullName evidence="4">ho5U methyltransferase</fullName>
    </alternativeName>
</protein>
<comment type="caution">
    <text evidence="4">Lacks conserved residue(s) required for the propagation of feature annotation.</text>
</comment>
<reference evidence="5 6" key="1">
    <citation type="submission" date="2014-08" db="EMBL/GenBank/DDBJ databases">
        <title>Genome sequence of Tetragenococcus muriaticus.</title>
        <authorList>
            <person name="Chuea-nongthon C."/>
            <person name="Rodtong S."/>
            <person name="Yongsawatdigul J."/>
            <person name="Steele J.L."/>
            <person name="Liu X.-y."/>
            <person name="Speers J."/>
            <person name="Glasner J.D."/>
            <person name="Neeno-Eckwall E.C."/>
        </authorList>
    </citation>
    <scope>NUCLEOTIDE SEQUENCE [LARGE SCALE GENOMIC DNA]</scope>
    <source>
        <strain evidence="5 6">PMC-11-5</strain>
    </source>
</reference>
<dbReference type="PATRIC" id="fig|1302649.3.peg.752"/>
<dbReference type="GO" id="GO:0016300">
    <property type="term" value="F:tRNA (uridine) methyltransferase activity"/>
    <property type="evidence" value="ECO:0007669"/>
    <property type="project" value="UniProtKB-UniRule"/>
</dbReference>
<dbReference type="PANTHER" id="PTHR10509">
    <property type="entry name" value="O-METHYLTRANSFERASE-RELATED"/>
    <property type="match status" value="1"/>
</dbReference>
<dbReference type="InterPro" id="IPR029063">
    <property type="entry name" value="SAM-dependent_MTases_sf"/>
</dbReference>
<feature type="binding site" evidence="4">
    <location>
        <position position="93"/>
    </location>
    <ligand>
        <name>S-adenosyl-L-methionine</name>
        <dbReference type="ChEBI" id="CHEBI:59789"/>
    </ligand>
</feature>
<evidence type="ECO:0000256" key="1">
    <source>
        <dbReference type="ARBA" id="ARBA00022603"/>
    </source>
</evidence>
<dbReference type="Proteomes" id="UP000029380">
    <property type="component" value="Unassembled WGS sequence"/>
</dbReference>
<evidence type="ECO:0000256" key="4">
    <source>
        <dbReference type="HAMAP-Rule" id="MF_02217"/>
    </source>
</evidence>
<evidence type="ECO:0000256" key="2">
    <source>
        <dbReference type="ARBA" id="ARBA00022679"/>
    </source>
</evidence>
<dbReference type="OrthoDB" id="9799672at2"/>
<evidence type="ECO:0000256" key="3">
    <source>
        <dbReference type="ARBA" id="ARBA00022691"/>
    </source>
</evidence>
<dbReference type="PROSITE" id="PS51682">
    <property type="entry name" value="SAM_OMT_I"/>
    <property type="match status" value="1"/>
</dbReference>
<dbReference type="InterPro" id="IPR050362">
    <property type="entry name" value="Cation-dep_OMT"/>
</dbReference>
<dbReference type="SUPFAM" id="SSF53335">
    <property type="entry name" value="S-adenosyl-L-methionine-dependent methyltransferases"/>
    <property type="match status" value="1"/>
</dbReference>
<dbReference type="GO" id="GO:0030488">
    <property type="term" value="P:tRNA methylation"/>
    <property type="evidence" value="ECO:0007669"/>
    <property type="project" value="UniProtKB-UniRule"/>
</dbReference>
<comment type="caution">
    <text evidence="5">The sequence shown here is derived from an EMBL/GenBank/DDBJ whole genome shotgun (WGS) entry which is preliminary data.</text>
</comment>
<dbReference type="GO" id="GO:0008171">
    <property type="term" value="F:O-methyltransferase activity"/>
    <property type="evidence" value="ECO:0007669"/>
    <property type="project" value="InterPro"/>
</dbReference>
<feature type="binding site" evidence="4">
    <location>
        <position position="139"/>
    </location>
    <ligand>
        <name>S-adenosyl-L-methionine</name>
        <dbReference type="ChEBI" id="CHEBI:59789"/>
    </ligand>
</feature>
<dbReference type="GO" id="GO:0008757">
    <property type="term" value="F:S-adenosylmethionine-dependent methyltransferase activity"/>
    <property type="evidence" value="ECO:0007669"/>
    <property type="project" value="TreeGrafter"/>
</dbReference>
<proteinExistence type="inferred from homology"/>
<dbReference type="AlphaFoldDB" id="A0A091C4J7"/>
<accession>A0A091C4J7</accession>
<dbReference type="HAMAP" id="MF_02217">
    <property type="entry name" value="TrmR_methyltr"/>
    <property type="match status" value="1"/>
</dbReference>
<name>A0A091C4J7_9ENTE</name>
<keyword evidence="3 4" id="KW-0949">S-adenosyl-L-methionine</keyword>
<evidence type="ECO:0000313" key="6">
    <source>
        <dbReference type="Proteomes" id="UP000029380"/>
    </source>
</evidence>
<dbReference type="InterPro" id="IPR043675">
    <property type="entry name" value="TrmR_methyltr"/>
</dbReference>
<gene>
    <name evidence="4" type="primary">trmR</name>
    <name evidence="5" type="ORF">TMUPMC115_0748</name>
</gene>
<organism evidence="5 6">
    <name type="scientific">Tetragenococcus muriaticus PMC-11-5</name>
    <dbReference type="NCBI Taxonomy" id="1302649"/>
    <lineage>
        <taxon>Bacteria</taxon>
        <taxon>Bacillati</taxon>
        <taxon>Bacillota</taxon>
        <taxon>Bacilli</taxon>
        <taxon>Lactobacillales</taxon>
        <taxon>Enterococcaceae</taxon>
        <taxon>Tetragenococcus</taxon>
    </lineage>
</organism>
<feature type="binding site" evidence="4">
    <location>
        <position position="75"/>
    </location>
    <ligand>
        <name>S-adenosyl-L-methionine</name>
        <dbReference type="ChEBI" id="CHEBI:59789"/>
    </ligand>
</feature>
<dbReference type="EMBL" id="JPVU01000083">
    <property type="protein sequence ID" value="KFN92761.1"/>
    <property type="molecule type" value="Genomic_DNA"/>
</dbReference>
<feature type="binding site" evidence="4">
    <location>
        <position position="45"/>
    </location>
    <ligand>
        <name>S-adenosyl-L-methionine</name>
        <dbReference type="ChEBI" id="CHEBI:59789"/>
    </ligand>
</feature>
<dbReference type="PANTHER" id="PTHR10509:SF14">
    <property type="entry name" value="CAFFEOYL-COA O-METHYLTRANSFERASE 3-RELATED"/>
    <property type="match status" value="1"/>
</dbReference>
<keyword evidence="4" id="KW-0819">tRNA processing</keyword>
<evidence type="ECO:0000313" key="5">
    <source>
        <dbReference type="EMBL" id="KFN92761.1"/>
    </source>
</evidence>
<dbReference type="RefSeq" id="WP_038022650.1">
    <property type="nucleotide sequence ID" value="NZ_JPVU01000083.1"/>
</dbReference>
<comment type="similarity">
    <text evidence="4">Belongs to the class I-like SAM-binding methyltransferase superfamily. Cation-dependent O-methyltransferase family.</text>
</comment>
<dbReference type="Gene3D" id="3.40.50.150">
    <property type="entry name" value="Vaccinia Virus protein VP39"/>
    <property type="match status" value="1"/>
</dbReference>
<comment type="function">
    <text evidence="4">Catalyzes the methylation of 5-hydroxyuridine (ho5U) to form 5-methoxyuridine (mo5U) at position 34 in tRNAs.</text>
</comment>
<sequence>MQNEMMHRPVVKPELVDYMRTAQKPLTGKLHEIEKDANKRGVPIIPHETVVFMEFLLGQVKPQQILEVGTAIGFSASLMAQFVGDKGHVTTIDRFDKMIEEAKETFRYVGTEDKITLLEGQAADILPTLQGKFDFIFMDSAKSKYIEFLPDCLRLLKKEGILMVDDIFQGGTILQSEKEIPRGKRGIHKKLNQFLDVINNHPDLTSTLIPLGDGVALITKEAEQVNL</sequence>
<keyword evidence="2 4" id="KW-0808">Transferase</keyword>
<dbReference type="EC" id="2.1.1.-" evidence="4"/>
<comment type="catalytic activity">
    <reaction evidence="4">
        <text>5-hydroxyuridine(34) in tRNA + S-adenosyl-L-methionine = 5-methoxyuridine(34) in tRNA + S-adenosyl-L-homocysteine + H(+)</text>
        <dbReference type="Rhea" id="RHEA:60524"/>
        <dbReference type="Rhea" id="RHEA-COMP:13381"/>
        <dbReference type="Rhea" id="RHEA-COMP:15591"/>
        <dbReference type="ChEBI" id="CHEBI:15378"/>
        <dbReference type="ChEBI" id="CHEBI:57856"/>
        <dbReference type="ChEBI" id="CHEBI:59789"/>
        <dbReference type="ChEBI" id="CHEBI:136877"/>
        <dbReference type="ChEBI" id="CHEBI:143860"/>
    </reaction>
</comment>
<comment type="subunit">
    <text evidence="4">Homodimer.</text>
</comment>
<dbReference type="InterPro" id="IPR002935">
    <property type="entry name" value="SAM_O-MeTrfase"/>
</dbReference>
<keyword evidence="1 4" id="KW-0489">Methyltransferase</keyword>
<dbReference type="Pfam" id="PF01596">
    <property type="entry name" value="Methyltransf_3"/>
    <property type="match status" value="1"/>
</dbReference>